<dbReference type="RefSeq" id="WP_016191194.1">
    <property type="nucleotide sequence ID" value="NZ_CP013970.1"/>
</dbReference>
<evidence type="ECO:0000313" key="2">
    <source>
        <dbReference type="EMBL" id="AXF75419.1"/>
    </source>
</evidence>
<name>A0A0M2KI62_9GAMM</name>
<dbReference type="EMBL" id="CP013970">
    <property type="protein sequence ID" value="AXF75419.1"/>
    <property type="molecule type" value="Genomic_DNA"/>
</dbReference>
<keyword evidence="5" id="KW-1185">Reference proteome</keyword>
<dbReference type="EMBL" id="CP013970">
    <property type="protein sequence ID" value="AXF76070.1"/>
    <property type="molecule type" value="Genomic_DNA"/>
</dbReference>
<keyword evidence="1" id="KW-1133">Transmembrane helix</keyword>
<protein>
    <submittedName>
        <fullName evidence="4">Uncharacterized protein</fullName>
    </submittedName>
</protein>
<dbReference type="AlphaFoldDB" id="A0A0M2KI62"/>
<evidence type="ECO:0000313" key="3">
    <source>
        <dbReference type="EMBL" id="AXF76070.1"/>
    </source>
</evidence>
<evidence type="ECO:0000256" key="1">
    <source>
        <dbReference type="SAM" id="Phobius"/>
    </source>
</evidence>
<proteinExistence type="predicted"/>
<dbReference type="Proteomes" id="UP000033924">
    <property type="component" value="Unassembled WGS sequence"/>
</dbReference>
<dbReference type="PATRIC" id="fig|65700.7.peg.4649"/>
<accession>A0A0M2KI62</accession>
<dbReference type="Proteomes" id="UP000264980">
    <property type="component" value="Chromosome"/>
</dbReference>
<evidence type="ECO:0000313" key="4">
    <source>
        <dbReference type="EMBL" id="KKF36997.1"/>
    </source>
</evidence>
<feature type="transmembrane region" description="Helical" evidence="1">
    <location>
        <begin position="12"/>
        <end position="35"/>
    </location>
</feature>
<gene>
    <name evidence="2" type="ORF">AV903_03740</name>
    <name evidence="3" type="ORF">AV903_08425</name>
    <name evidence="4" type="ORF">SY86_18700</name>
</gene>
<keyword evidence="1" id="KW-0812">Transmembrane</keyword>
<dbReference type="STRING" id="65700.SY86_18700"/>
<reference evidence="2 6" key="2">
    <citation type="submission" date="2016-01" db="EMBL/GenBank/DDBJ databases">
        <authorList>
            <person name="Oliw E.H."/>
        </authorList>
    </citation>
    <scope>NUCLEOTIDE SEQUENCE [LARGE SCALE GENOMIC DNA]</scope>
    <source>
        <strain evidence="2 6">MDcuke</strain>
    </source>
</reference>
<organism evidence="4 5">
    <name type="scientific">Erwinia tracheiphila</name>
    <dbReference type="NCBI Taxonomy" id="65700"/>
    <lineage>
        <taxon>Bacteria</taxon>
        <taxon>Pseudomonadati</taxon>
        <taxon>Pseudomonadota</taxon>
        <taxon>Gammaproteobacteria</taxon>
        <taxon>Enterobacterales</taxon>
        <taxon>Erwiniaceae</taxon>
        <taxon>Erwinia</taxon>
    </lineage>
</organism>
<sequence length="100" mass="11365">MKNTQALQRRTIYIGILMLILSMICVAMTIMFVYVSERSNQRVEEIRRDYQDAANRRDKTVDALSGKVSAMQQKLNVLPDQTADKTADAVKQAVAEDDKK</sequence>
<dbReference type="EMBL" id="JXNU01000003">
    <property type="protein sequence ID" value="KKF36997.1"/>
    <property type="molecule type" value="Genomic_DNA"/>
</dbReference>
<keyword evidence="1" id="KW-0472">Membrane</keyword>
<evidence type="ECO:0000313" key="5">
    <source>
        <dbReference type="Proteomes" id="UP000033924"/>
    </source>
</evidence>
<reference evidence="4 5" key="1">
    <citation type="submission" date="2015-01" db="EMBL/GenBank/DDBJ databases">
        <title>Erwinia tracheiphila.</title>
        <authorList>
            <person name="Shapiro L.R."/>
        </authorList>
    </citation>
    <scope>NUCLEOTIDE SEQUENCE [LARGE SCALE GENOMIC DNA]</scope>
    <source>
        <strain evidence="4 5">BuffGH</strain>
    </source>
</reference>
<evidence type="ECO:0000313" key="6">
    <source>
        <dbReference type="Proteomes" id="UP000264980"/>
    </source>
</evidence>